<sequence>MNSDLDYAFIEWCLSLPFDVLWSAVMEWERMLGYRGHTGTLGGPLVSETKADNEGDEESFGVLPTLPHETTGFTATPTAPLPQTTLFQHQQHIGHWNSIHDSNDIQFDDSVDDATVTRDGQFDDFAVAEDAHGLQVTASSSTSGPPNYISETARDNEGFLDPNVVLPVAHRAIGPSNASFNVHTERFSQSPTPSSSRSNSVGPSRPPSAAPTFSNGNPSGRNDGFSLSPTPPLTRSGSVVSTRSRMLITPSPTTTPHPPNGHCQPHIHGNNAHMMGPPWGSVAGPSTHPKYHQAQLELSYGHFPIAPPYTPGGVGIGHQPMPQWQQGNSQRVLLAPVLGQYNAQLHHVGQGSVPVQRNVYTQQTPAMLQRAQAQQPATRRTSTKGKTKSSSPSVQRSSAQTTSRTDAIGEPTSTNIRVLCPDCGKTYASRPLMNRHHKAKHQLITHFCVNPSCDYSTSAIKKSGIPRLDSLRRHVESKCVKWLAEFNSIYPPQKDKKQSL</sequence>
<keyword evidence="1" id="KW-0862">Zinc</keyword>
<dbReference type="AlphaFoldDB" id="A0A0H2RVM2"/>
<feature type="region of interest" description="Disordered" evidence="2">
    <location>
        <begin position="180"/>
        <end position="273"/>
    </location>
</feature>
<protein>
    <recommendedName>
        <fullName evidence="3">C2H2-type domain-containing protein</fullName>
    </recommendedName>
</protein>
<feature type="compositionally biased region" description="Low complexity" evidence="2">
    <location>
        <begin position="234"/>
        <end position="252"/>
    </location>
</feature>
<dbReference type="InParanoid" id="A0A0H2RVM2"/>
<evidence type="ECO:0000313" key="4">
    <source>
        <dbReference type="EMBL" id="KLO08876.1"/>
    </source>
</evidence>
<evidence type="ECO:0000259" key="3">
    <source>
        <dbReference type="PROSITE" id="PS50157"/>
    </source>
</evidence>
<evidence type="ECO:0000256" key="2">
    <source>
        <dbReference type="SAM" id="MobiDB-lite"/>
    </source>
</evidence>
<proteinExistence type="predicted"/>
<feature type="compositionally biased region" description="Low complexity" evidence="2">
    <location>
        <begin position="369"/>
        <end position="380"/>
    </location>
</feature>
<dbReference type="PROSITE" id="PS00028">
    <property type="entry name" value="ZINC_FINGER_C2H2_1"/>
    <property type="match status" value="1"/>
</dbReference>
<keyword evidence="1" id="KW-0863">Zinc-finger</keyword>
<dbReference type="PROSITE" id="PS50157">
    <property type="entry name" value="ZINC_FINGER_C2H2_2"/>
    <property type="match status" value="1"/>
</dbReference>
<feature type="region of interest" description="Disordered" evidence="2">
    <location>
        <begin position="136"/>
        <end position="155"/>
    </location>
</feature>
<feature type="compositionally biased region" description="Polar residues" evidence="2">
    <location>
        <begin position="211"/>
        <end position="228"/>
    </location>
</feature>
<feature type="region of interest" description="Disordered" evidence="2">
    <location>
        <begin position="367"/>
        <end position="410"/>
    </location>
</feature>
<evidence type="ECO:0000256" key="1">
    <source>
        <dbReference type="PROSITE-ProRule" id="PRU00042"/>
    </source>
</evidence>
<dbReference type="EMBL" id="KQ086074">
    <property type="protein sequence ID" value="KLO08876.1"/>
    <property type="molecule type" value="Genomic_DNA"/>
</dbReference>
<feature type="compositionally biased region" description="Low complexity" evidence="2">
    <location>
        <begin position="388"/>
        <end position="398"/>
    </location>
</feature>
<gene>
    <name evidence="4" type="ORF">SCHPADRAFT_944104</name>
</gene>
<dbReference type="InterPro" id="IPR013087">
    <property type="entry name" value="Znf_C2H2_type"/>
</dbReference>
<keyword evidence="5" id="KW-1185">Reference proteome</keyword>
<keyword evidence="1" id="KW-0479">Metal-binding</keyword>
<dbReference type="GO" id="GO:0008270">
    <property type="term" value="F:zinc ion binding"/>
    <property type="evidence" value="ECO:0007669"/>
    <property type="project" value="UniProtKB-KW"/>
</dbReference>
<name>A0A0H2RVM2_9AGAM</name>
<feature type="compositionally biased region" description="Polar residues" evidence="2">
    <location>
        <begin position="136"/>
        <end position="145"/>
    </location>
</feature>
<feature type="compositionally biased region" description="Polar residues" evidence="2">
    <location>
        <begin position="399"/>
        <end position="410"/>
    </location>
</feature>
<accession>A0A0H2RVM2</accession>
<reference evidence="4 5" key="1">
    <citation type="submission" date="2015-04" db="EMBL/GenBank/DDBJ databases">
        <title>Complete genome sequence of Schizopora paradoxa KUC8140, a cosmopolitan wood degrader in East Asia.</title>
        <authorList>
            <consortium name="DOE Joint Genome Institute"/>
            <person name="Min B."/>
            <person name="Park H."/>
            <person name="Jang Y."/>
            <person name="Kim J.-J."/>
            <person name="Kim K.H."/>
            <person name="Pangilinan J."/>
            <person name="Lipzen A."/>
            <person name="Riley R."/>
            <person name="Grigoriev I.V."/>
            <person name="Spatafora J.W."/>
            <person name="Choi I.-G."/>
        </authorList>
    </citation>
    <scope>NUCLEOTIDE SEQUENCE [LARGE SCALE GENOMIC DNA]</scope>
    <source>
        <strain evidence="4 5">KUC8140</strain>
    </source>
</reference>
<dbReference type="Proteomes" id="UP000053477">
    <property type="component" value="Unassembled WGS sequence"/>
</dbReference>
<evidence type="ECO:0000313" key="5">
    <source>
        <dbReference type="Proteomes" id="UP000053477"/>
    </source>
</evidence>
<feature type="domain" description="C2H2-type" evidence="3">
    <location>
        <begin position="418"/>
        <end position="451"/>
    </location>
</feature>
<feature type="compositionally biased region" description="Low complexity" evidence="2">
    <location>
        <begin position="187"/>
        <end position="203"/>
    </location>
</feature>
<organism evidence="4 5">
    <name type="scientific">Schizopora paradoxa</name>
    <dbReference type="NCBI Taxonomy" id="27342"/>
    <lineage>
        <taxon>Eukaryota</taxon>
        <taxon>Fungi</taxon>
        <taxon>Dikarya</taxon>
        <taxon>Basidiomycota</taxon>
        <taxon>Agaricomycotina</taxon>
        <taxon>Agaricomycetes</taxon>
        <taxon>Hymenochaetales</taxon>
        <taxon>Schizoporaceae</taxon>
        <taxon>Schizopora</taxon>
    </lineage>
</organism>